<dbReference type="Pfam" id="PF01053">
    <property type="entry name" value="Cys_Met_Meta_PP"/>
    <property type="match status" value="1"/>
</dbReference>
<comment type="cofactor">
    <cofactor evidence="1 7">
        <name>pyridoxal 5'-phosphate</name>
        <dbReference type="ChEBI" id="CHEBI:597326"/>
    </cofactor>
</comment>
<comment type="similarity">
    <text evidence="2 7">Belongs to the trans-sulfuration enzymes family.</text>
</comment>
<dbReference type="GO" id="GO:0030170">
    <property type="term" value="F:pyridoxal phosphate binding"/>
    <property type="evidence" value="ECO:0007669"/>
    <property type="project" value="InterPro"/>
</dbReference>
<reference evidence="9" key="1">
    <citation type="journal article" date="2013" name="Genome Announc.">
        <title>Genome sequence of the food spoilage yeast Zygosaccharomyces bailii CLIB 213(T).</title>
        <authorList>
            <person name="Galeote V."/>
            <person name="Bigey F."/>
            <person name="Devillers H."/>
            <person name="Neuveglise C."/>
            <person name="Dequin S."/>
        </authorList>
    </citation>
    <scope>NUCLEOTIDE SEQUENCE [LARGE SCALE GENOMIC DNA]</scope>
    <source>
        <strain evidence="9">CLIB 213 / ATCC 58445 / CBS 680 / CCRC 21525 / NBRC 1098 / NCYC 1416 / NRRL Y-2227</strain>
    </source>
</reference>
<dbReference type="Proteomes" id="UP000019375">
    <property type="component" value="Unassembled WGS sequence"/>
</dbReference>
<evidence type="ECO:0000313" key="8">
    <source>
        <dbReference type="EMBL" id="CDF90396.1"/>
    </source>
</evidence>
<dbReference type="PANTHER" id="PTHR43500:SF1">
    <property type="entry name" value="CYSTATHIONINE BETA-LYASE-RELATED"/>
    <property type="match status" value="1"/>
</dbReference>
<dbReference type="InterPro" id="IPR000277">
    <property type="entry name" value="Cys/Met-Metab_PyrdxlP-dep_enz"/>
</dbReference>
<dbReference type="InterPro" id="IPR015422">
    <property type="entry name" value="PyrdxlP-dep_Trfase_small"/>
</dbReference>
<dbReference type="OrthoDB" id="3512640at2759"/>
<evidence type="ECO:0000256" key="6">
    <source>
        <dbReference type="PIRSR" id="PIRSR001434-2"/>
    </source>
</evidence>
<keyword evidence="4" id="KW-0456">Lyase</keyword>
<protein>
    <submittedName>
        <fullName evidence="8">ZYBA0S06-07580g1_1</fullName>
    </submittedName>
</protein>
<dbReference type="Gene3D" id="3.40.640.10">
    <property type="entry name" value="Type I PLP-dependent aspartate aminotransferase-like (Major domain)"/>
    <property type="match status" value="1"/>
</dbReference>
<dbReference type="GO" id="GO:0047804">
    <property type="term" value="F:cysteine-S-conjugate beta-lyase activity"/>
    <property type="evidence" value="ECO:0007669"/>
    <property type="project" value="InterPro"/>
</dbReference>
<keyword evidence="3 6" id="KW-0663">Pyridoxal phosphate</keyword>
<dbReference type="NCBIfam" id="TIGR01324">
    <property type="entry name" value="cysta_beta_ly_B"/>
    <property type="match status" value="1"/>
</dbReference>
<dbReference type="PIRSF" id="PIRSF001434">
    <property type="entry name" value="CGS"/>
    <property type="match status" value="1"/>
</dbReference>
<proteinExistence type="inferred from homology"/>
<evidence type="ECO:0000256" key="4">
    <source>
        <dbReference type="ARBA" id="ARBA00023239"/>
    </source>
</evidence>
<feature type="modified residue" description="N6-(pyridoxal phosphate)lysine" evidence="6">
    <location>
        <position position="207"/>
    </location>
</feature>
<organism evidence="8 9">
    <name type="scientific">Zygosaccharomyces bailii (strain CLIB 213 / ATCC 58445 / CBS 680 / BCRC 21525 / NBRC 1098 / NCYC 1416 / NRRL Y-2227)</name>
    <dbReference type="NCBI Taxonomy" id="1333698"/>
    <lineage>
        <taxon>Eukaryota</taxon>
        <taxon>Fungi</taxon>
        <taxon>Dikarya</taxon>
        <taxon>Ascomycota</taxon>
        <taxon>Saccharomycotina</taxon>
        <taxon>Saccharomycetes</taxon>
        <taxon>Saccharomycetales</taxon>
        <taxon>Saccharomycetaceae</taxon>
        <taxon>Zygosaccharomyces</taxon>
    </lineage>
</organism>
<name>A0A8J2X8Z1_ZYGB2</name>
<comment type="catalytic activity">
    <reaction evidence="5">
        <text>L,L-cystathionine + H2O = L-homocysteine + pyruvate + NH4(+)</text>
        <dbReference type="Rhea" id="RHEA:13965"/>
        <dbReference type="ChEBI" id="CHEBI:15361"/>
        <dbReference type="ChEBI" id="CHEBI:15377"/>
        <dbReference type="ChEBI" id="CHEBI:28938"/>
        <dbReference type="ChEBI" id="CHEBI:58161"/>
        <dbReference type="ChEBI" id="CHEBI:58199"/>
    </reaction>
</comment>
<evidence type="ECO:0000256" key="2">
    <source>
        <dbReference type="ARBA" id="ARBA00009077"/>
    </source>
</evidence>
<dbReference type="InterPro" id="IPR015424">
    <property type="entry name" value="PyrdxlP-dep_Trfase"/>
</dbReference>
<evidence type="ECO:0000256" key="5">
    <source>
        <dbReference type="ARBA" id="ARBA00047517"/>
    </source>
</evidence>
<dbReference type="InterPro" id="IPR006233">
    <property type="entry name" value="Cys_b_lyase_bac"/>
</dbReference>
<keyword evidence="9" id="KW-1185">Reference proteome</keyword>
<dbReference type="FunFam" id="3.40.640.10:FF:000046">
    <property type="entry name" value="Cystathionine gamma-lyase"/>
    <property type="match status" value="1"/>
</dbReference>
<dbReference type="AlphaFoldDB" id="A0A8J2X8Z1"/>
<sequence>MNDSSDLSTFGMTTQLTVIGHRSDEQYGFVNPPLYKGSTVIHRTLDDLEHRRGKFFYGTAGSPTISNLENAWNHLTGAAGTVLSPSGLGSIALAFMSFTKAGDHILISDSVYAPTRVFCDSFLAKFGVQTEYYDPLIGRKIEKLIKKSTSVIFLESPSSGTMEIQDVPGMTSVARKYGLKTILDNTWATPLFFKAHTFGVSIEAGTKYLGGHSDILLGLTSANKECWPTLRATYDSMAMLPGAEDCLLALRGMRTLHLRLKSAEKKALELAEWLLKQFEVEKVLHPAFQDCPGHEFWLRDYKGSSGVFSIVLKDEFTKNDLRDMVENMKVFRLGYSWGGYESLITLVNPSKIRTVTTWPYEGFVLRLQIGMEDLSDLEKDLNFGFERLRSGRARSALSKL</sequence>
<evidence type="ECO:0000313" key="9">
    <source>
        <dbReference type="Proteomes" id="UP000019375"/>
    </source>
</evidence>
<dbReference type="InterPro" id="IPR015421">
    <property type="entry name" value="PyrdxlP-dep_Trfase_major"/>
</dbReference>
<dbReference type="SUPFAM" id="SSF53383">
    <property type="entry name" value="PLP-dependent transferases"/>
    <property type="match status" value="1"/>
</dbReference>
<accession>A0A8J2X8Z1</accession>
<evidence type="ECO:0000256" key="3">
    <source>
        <dbReference type="ARBA" id="ARBA00022898"/>
    </source>
</evidence>
<dbReference type="PANTHER" id="PTHR43500">
    <property type="entry name" value="CYSTATHIONINE BETA-LYASE-RELATED"/>
    <property type="match status" value="1"/>
</dbReference>
<dbReference type="EMBL" id="HG316459">
    <property type="protein sequence ID" value="CDF90396.1"/>
    <property type="molecule type" value="Genomic_DNA"/>
</dbReference>
<gene>
    <name evidence="8" type="ORF">BN860_07580g</name>
</gene>
<evidence type="ECO:0000256" key="7">
    <source>
        <dbReference type="RuleBase" id="RU362118"/>
    </source>
</evidence>
<dbReference type="GO" id="GO:0019450">
    <property type="term" value="P:L-cysteine catabolic process to pyruvate"/>
    <property type="evidence" value="ECO:0007669"/>
    <property type="project" value="TreeGrafter"/>
</dbReference>
<evidence type="ECO:0000256" key="1">
    <source>
        <dbReference type="ARBA" id="ARBA00001933"/>
    </source>
</evidence>
<dbReference type="Gene3D" id="3.90.1150.10">
    <property type="entry name" value="Aspartate Aminotransferase, domain 1"/>
    <property type="match status" value="1"/>
</dbReference>
<dbReference type="GO" id="GO:0019346">
    <property type="term" value="P:transsulfuration"/>
    <property type="evidence" value="ECO:0007669"/>
    <property type="project" value="InterPro"/>
</dbReference>